<dbReference type="FunCoup" id="A0A6J0BLP2">
    <property type="interactions" value="12"/>
</dbReference>
<evidence type="ECO:0000256" key="5">
    <source>
        <dbReference type="ARBA" id="ARBA00022679"/>
    </source>
</evidence>
<keyword evidence="6" id="KW-0663">Pyridoxal phosphate</keyword>
<gene>
    <name evidence="9" type="primary">LOC107221142</name>
</gene>
<proteinExistence type="inferred from homology"/>
<evidence type="ECO:0000313" key="8">
    <source>
        <dbReference type="Proteomes" id="UP000829291"/>
    </source>
</evidence>
<name>A0A6J0BLP2_NEOLC</name>
<protein>
    <submittedName>
        <fullName evidence="9">Kynurenine/alpha-aminoadipate aminotransferase, mitochondrial isoform X1</fullName>
    </submittedName>
</protein>
<sequence length="433" mass="49425">MFRTSFRQYSTRVMDYSKFISKRSARRKSNLIRQMSGIYMANPDLIPFAGGLPNTETFPFQEIDVTYKDGTRHKLTGKDLDVALQYGHTEGYPPLMKLWRDLQNRWHSPPRDDWEVLVTTGSQEACSRILEHFLDEGDAVMVQVPAYTGTLGALDPLAPEFIGIEQDAEGIVPNKIRQVCEARMRDGLPKPKLLSVNPTGSNPTGAVLSEERRREVYALAQKYDFLILEDDAYYFVNFLEHRPTSFFSMDTDGRVMRVDSFSKILSAGIRIGILTAHKDVIRQITMHITSGTLHTSSLSQMLVYKLLNTWGPERFEQHLGEVQSFYRKKRDMMVSLVEKHLTGLAEWSVPEGGMFIWIKVKSIDNVFDLVMEQFVANGVLVLPGHAFNEDIKDPDQHVRLSYSYASPEKVDKGLSIMARLIKEHIRKNNVQGQ</sequence>
<dbReference type="InterPro" id="IPR015421">
    <property type="entry name" value="PyrdxlP-dep_Trfase_major"/>
</dbReference>
<keyword evidence="8" id="KW-1185">Reference proteome</keyword>
<dbReference type="SUPFAM" id="SSF53383">
    <property type="entry name" value="PLP-dependent transferases"/>
    <property type="match status" value="1"/>
</dbReference>
<dbReference type="GeneID" id="107221142"/>
<dbReference type="Pfam" id="PF00155">
    <property type="entry name" value="Aminotran_1_2"/>
    <property type="match status" value="1"/>
</dbReference>
<dbReference type="InParanoid" id="A0A6J0BLP2"/>
<dbReference type="InterPro" id="IPR015424">
    <property type="entry name" value="PyrdxlP-dep_Trfase"/>
</dbReference>
<reference evidence="9" key="1">
    <citation type="submission" date="2025-08" db="UniProtKB">
        <authorList>
            <consortium name="RefSeq"/>
        </authorList>
    </citation>
    <scope>IDENTIFICATION</scope>
    <source>
        <tissue evidence="9">Thorax and Abdomen</tissue>
    </source>
</reference>
<evidence type="ECO:0000313" key="9">
    <source>
        <dbReference type="RefSeq" id="XP_015515525.1"/>
    </source>
</evidence>
<dbReference type="Proteomes" id="UP000829291">
    <property type="component" value="Chromosome 6"/>
</dbReference>
<accession>A0A6J0BLP2</accession>
<dbReference type="GO" id="GO:0030170">
    <property type="term" value="F:pyridoxal phosphate binding"/>
    <property type="evidence" value="ECO:0007669"/>
    <property type="project" value="InterPro"/>
</dbReference>
<comment type="similarity">
    <text evidence="2">Belongs to the class-I pyridoxal-phosphate-dependent aminotransferase family.</text>
</comment>
<evidence type="ECO:0000256" key="1">
    <source>
        <dbReference type="ARBA" id="ARBA00001933"/>
    </source>
</evidence>
<evidence type="ECO:0000256" key="4">
    <source>
        <dbReference type="ARBA" id="ARBA00022576"/>
    </source>
</evidence>
<comment type="cofactor">
    <cofactor evidence="1">
        <name>pyridoxal 5'-phosphate</name>
        <dbReference type="ChEBI" id="CHEBI:597326"/>
    </cofactor>
</comment>
<dbReference type="GO" id="GO:0008483">
    <property type="term" value="F:transaminase activity"/>
    <property type="evidence" value="ECO:0007669"/>
    <property type="project" value="UniProtKB-KW"/>
</dbReference>
<evidence type="ECO:0000256" key="2">
    <source>
        <dbReference type="ARBA" id="ARBA00007441"/>
    </source>
</evidence>
<dbReference type="PANTHER" id="PTHR42790:SF19">
    <property type="entry name" value="KYNURENINE_ALPHA-AMINOADIPATE AMINOTRANSFERASE, MITOCHONDRIAL"/>
    <property type="match status" value="1"/>
</dbReference>
<dbReference type="CDD" id="cd00609">
    <property type="entry name" value="AAT_like"/>
    <property type="match status" value="1"/>
</dbReference>
<dbReference type="FunFam" id="3.90.1150.10:FF:000166">
    <property type="entry name" value="Kynurenine/alpha-aminoadipate aminotransferase, mitochondrial"/>
    <property type="match status" value="1"/>
</dbReference>
<keyword evidence="5" id="KW-0808">Transferase</keyword>
<dbReference type="RefSeq" id="XP_015515525.1">
    <property type="nucleotide sequence ID" value="XM_015660039.2"/>
</dbReference>
<feature type="domain" description="Aminotransferase class I/classII large" evidence="7">
    <location>
        <begin position="84"/>
        <end position="414"/>
    </location>
</feature>
<comment type="subunit">
    <text evidence="3">Homodimer.</text>
</comment>
<dbReference type="InterPro" id="IPR050859">
    <property type="entry name" value="Class-I_PLP-dep_aminotransf"/>
</dbReference>
<dbReference type="KEGG" id="nlo:107221142"/>
<dbReference type="InterPro" id="IPR004839">
    <property type="entry name" value="Aminotransferase_I/II_large"/>
</dbReference>
<dbReference type="PANTHER" id="PTHR42790">
    <property type="entry name" value="AMINOTRANSFERASE"/>
    <property type="match status" value="1"/>
</dbReference>
<dbReference type="FunFam" id="3.40.640.10:FF:000053">
    <property type="entry name" value="Aminotransferase, class I"/>
    <property type="match status" value="1"/>
</dbReference>
<organism evidence="9">
    <name type="scientific">Neodiprion lecontei</name>
    <name type="common">Redheaded pine sawfly</name>
    <dbReference type="NCBI Taxonomy" id="441921"/>
    <lineage>
        <taxon>Eukaryota</taxon>
        <taxon>Metazoa</taxon>
        <taxon>Ecdysozoa</taxon>
        <taxon>Arthropoda</taxon>
        <taxon>Hexapoda</taxon>
        <taxon>Insecta</taxon>
        <taxon>Pterygota</taxon>
        <taxon>Neoptera</taxon>
        <taxon>Endopterygota</taxon>
        <taxon>Hymenoptera</taxon>
        <taxon>Tenthredinoidea</taxon>
        <taxon>Diprionidae</taxon>
        <taxon>Diprioninae</taxon>
        <taxon>Neodiprion</taxon>
    </lineage>
</organism>
<keyword evidence="4 9" id="KW-0032">Aminotransferase</keyword>
<dbReference type="AlphaFoldDB" id="A0A6J0BLP2"/>
<dbReference type="Gene3D" id="3.40.640.10">
    <property type="entry name" value="Type I PLP-dependent aspartate aminotransferase-like (Major domain)"/>
    <property type="match status" value="1"/>
</dbReference>
<evidence type="ECO:0000256" key="6">
    <source>
        <dbReference type="ARBA" id="ARBA00022898"/>
    </source>
</evidence>
<dbReference type="GO" id="GO:1901605">
    <property type="term" value="P:alpha-amino acid metabolic process"/>
    <property type="evidence" value="ECO:0007669"/>
    <property type="project" value="TreeGrafter"/>
</dbReference>
<evidence type="ECO:0000256" key="3">
    <source>
        <dbReference type="ARBA" id="ARBA00011738"/>
    </source>
</evidence>
<evidence type="ECO:0000259" key="7">
    <source>
        <dbReference type="Pfam" id="PF00155"/>
    </source>
</evidence>
<dbReference type="OrthoDB" id="691673at2759"/>